<name>A0A5E7WUS9_PSEFL</name>
<dbReference type="EMBL" id="CABVJH010000018">
    <property type="protein sequence ID" value="VVQ38417.1"/>
    <property type="molecule type" value="Genomic_DNA"/>
</dbReference>
<dbReference type="AlphaFoldDB" id="A0A5E7WUS9"/>
<gene>
    <name evidence="2" type="ORF">PS943_05860</name>
</gene>
<evidence type="ECO:0000256" key="1">
    <source>
        <dbReference type="SAM" id="MobiDB-lite"/>
    </source>
</evidence>
<sequence length="57" mass="5727">MANEKVVVTTDTKNEGMSPEPAQVPAKKPVPKAPPKPTGGMTITAGTAKPALTGLNG</sequence>
<organism evidence="2 3">
    <name type="scientific">Pseudomonas fluorescens</name>
    <dbReference type="NCBI Taxonomy" id="294"/>
    <lineage>
        <taxon>Bacteria</taxon>
        <taxon>Pseudomonadati</taxon>
        <taxon>Pseudomonadota</taxon>
        <taxon>Gammaproteobacteria</taxon>
        <taxon>Pseudomonadales</taxon>
        <taxon>Pseudomonadaceae</taxon>
        <taxon>Pseudomonas</taxon>
    </lineage>
</organism>
<proteinExistence type="predicted"/>
<reference evidence="2 3" key="1">
    <citation type="submission" date="2019-09" db="EMBL/GenBank/DDBJ databases">
        <authorList>
            <person name="Chandra G."/>
            <person name="Truman W A."/>
        </authorList>
    </citation>
    <scope>NUCLEOTIDE SEQUENCE [LARGE SCALE GENOMIC DNA]</scope>
    <source>
        <strain evidence="2">PS943</strain>
    </source>
</reference>
<accession>A0A5E7WUS9</accession>
<dbReference type="Proteomes" id="UP000325645">
    <property type="component" value="Unassembled WGS sequence"/>
</dbReference>
<feature type="region of interest" description="Disordered" evidence="1">
    <location>
        <begin position="1"/>
        <end position="57"/>
    </location>
</feature>
<evidence type="ECO:0000313" key="3">
    <source>
        <dbReference type="Proteomes" id="UP000325645"/>
    </source>
</evidence>
<protein>
    <submittedName>
        <fullName evidence="2">Uncharacterized protein</fullName>
    </submittedName>
</protein>
<evidence type="ECO:0000313" key="2">
    <source>
        <dbReference type="EMBL" id="VVQ38417.1"/>
    </source>
</evidence>